<accession>A0A485KTI0</accession>
<evidence type="ECO:0000256" key="2">
    <source>
        <dbReference type="SAM" id="SignalP"/>
    </source>
</evidence>
<dbReference type="EMBL" id="VJMH01005296">
    <property type="protein sequence ID" value="KAF0697704.1"/>
    <property type="molecule type" value="Genomic_DNA"/>
</dbReference>
<protein>
    <submittedName>
        <fullName evidence="4">Aste57867_11631 protein</fullName>
    </submittedName>
</protein>
<proteinExistence type="predicted"/>
<reference evidence="3" key="2">
    <citation type="submission" date="2019-06" db="EMBL/GenBank/DDBJ databases">
        <title>Genomics analysis of Aphanomyces spp. identifies a new class of oomycete effector associated with host adaptation.</title>
        <authorList>
            <person name="Gaulin E."/>
        </authorList>
    </citation>
    <scope>NUCLEOTIDE SEQUENCE</scope>
    <source>
        <strain evidence="3">CBS 578.67</strain>
    </source>
</reference>
<evidence type="ECO:0000313" key="4">
    <source>
        <dbReference type="EMBL" id="VFT88489.1"/>
    </source>
</evidence>
<evidence type="ECO:0000313" key="5">
    <source>
        <dbReference type="Proteomes" id="UP000332933"/>
    </source>
</evidence>
<feature type="chain" id="PRO_5036116174" evidence="2">
    <location>
        <begin position="22"/>
        <end position="446"/>
    </location>
</feature>
<evidence type="ECO:0000313" key="3">
    <source>
        <dbReference type="EMBL" id="KAF0697704.1"/>
    </source>
</evidence>
<sequence>MRAVYLRFVVAAAALVAGTSAMPAAFADAIGDQLFACEAQDCRPNGSDASATVDSCLKACNGGKAEECKDKCVCSGTSPGSQCAGICRKNKTTDECGSPVRQKCSGADLVCDKSTPAPAPSATSSAPATTVAATTAVPTTTTAAPTSAAPATTDAPTTTAAPGTTTASPTTTVAATTAPPTTTAAVPVSTTAAPITTTSTPAGSTAVPTTTAAAAQTTSLPATTPPPATTDAATATTTTVPTTTAAADSTTAAPASTTSPVVTPAPVVRPPTPGKDAPVSPSAGGACTPVSVVGDATYCVRGAICGDTGSACPQKGDVASADCFKHLKSYVDAAKCVAPYTAVCQAINRSGVKGCVFDPSATTSAPPAAAPCTNVSVVGDATYCVAGAVCGGAGTNCPKKGAAASQDCWRHLRSYTEAGQCVAPVDGQCQILPGTISVLGCVFPKA</sequence>
<evidence type="ECO:0000256" key="1">
    <source>
        <dbReference type="SAM" id="MobiDB-lite"/>
    </source>
</evidence>
<dbReference type="AlphaFoldDB" id="A0A485KTI0"/>
<organism evidence="4 5">
    <name type="scientific">Aphanomyces stellatus</name>
    <dbReference type="NCBI Taxonomy" id="120398"/>
    <lineage>
        <taxon>Eukaryota</taxon>
        <taxon>Sar</taxon>
        <taxon>Stramenopiles</taxon>
        <taxon>Oomycota</taxon>
        <taxon>Saprolegniomycetes</taxon>
        <taxon>Saprolegniales</taxon>
        <taxon>Verrucalvaceae</taxon>
        <taxon>Aphanomyces</taxon>
    </lineage>
</organism>
<feature type="compositionally biased region" description="Low complexity" evidence="1">
    <location>
        <begin position="141"/>
        <end position="222"/>
    </location>
</feature>
<name>A0A485KTI0_9STRA</name>
<keyword evidence="5" id="KW-1185">Reference proteome</keyword>
<keyword evidence="2" id="KW-0732">Signal</keyword>
<dbReference type="OrthoDB" id="78846at2759"/>
<dbReference type="Proteomes" id="UP000332933">
    <property type="component" value="Unassembled WGS sequence"/>
</dbReference>
<gene>
    <name evidence="4" type="primary">Aste57867_11631</name>
    <name evidence="3" type="ORF">As57867_011588</name>
    <name evidence="4" type="ORF">ASTE57867_11631</name>
</gene>
<dbReference type="EMBL" id="CAADRA010005317">
    <property type="protein sequence ID" value="VFT88489.1"/>
    <property type="molecule type" value="Genomic_DNA"/>
</dbReference>
<feature type="region of interest" description="Disordered" evidence="1">
    <location>
        <begin position="141"/>
        <end position="284"/>
    </location>
</feature>
<feature type="signal peptide" evidence="2">
    <location>
        <begin position="1"/>
        <end position="21"/>
    </location>
</feature>
<reference evidence="4 5" key="1">
    <citation type="submission" date="2019-03" db="EMBL/GenBank/DDBJ databases">
        <authorList>
            <person name="Gaulin E."/>
            <person name="Dumas B."/>
        </authorList>
    </citation>
    <scope>NUCLEOTIDE SEQUENCE [LARGE SCALE GENOMIC DNA]</scope>
    <source>
        <strain evidence="4">CBS 568.67</strain>
    </source>
</reference>
<feature type="compositionally biased region" description="Low complexity" evidence="1">
    <location>
        <begin position="229"/>
        <end position="266"/>
    </location>
</feature>